<organism evidence="4 5">
    <name type="scientific">Pseudarthrobacter phenanthrenivorans</name>
    <name type="common">Arthrobacter phenanthrenivorans</name>
    <dbReference type="NCBI Taxonomy" id="361575"/>
    <lineage>
        <taxon>Bacteria</taxon>
        <taxon>Bacillati</taxon>
        <taxon>Actinomycetota</taxon>
        <taxon>Actinomycetes</taxon>
        <taxon>Micrococcales</taxon>
        <taxon>Micrococcaceae</taxon>
        <taxon>Pseudarthrobacter</taxon>
    </lineage>
</organism>
<dbReference type="AlphaFoldDB" id="A0A3B0FWZ6"/>
<feature type="domain" description="PurM-like N-terminal" evidence="2">
    <location>
        <begin position="52"/>
        <end position="166"/>
    </location>
</feature>
<keyword evidence="1" id="KW-0479">Metal-binding</keyword>
<feature type="binding site" evidence="1">
    <location>
        <position position="173"/>
    </location>
    <ligand>
        <name>ATP</name>
        <dbReference type="ChEBI" id="CHEBI:30616"/>
    </ligand>
</feature>
<evidence type="ECO:0000259" key="3">
    <source>
        <dbReference type="Pfam" id="PF02769"/>
    </source>
</evidence>
<dbReference type="Proteomes" id="UP000273159">
    <property type="component" value="Unassembled WGS sequence"/>
</dbReference>
<feature type="binding site" evidence="1">
    <location>
        <position position="246"/>
    </location>
    <ligand>
        <name>Mg(2+)</name>
        <dbReference type="ChEBI" id="CHEBI:18420"/>
        <label>5</label>
    </ligand>
</feature>
<dbReference type="PIRSF" id="PIRSF005303">
    <property type="entry name" value="Thiam_monoph_kin"/>
    <property type="match status" value="1"/>
</dbReference>
<dbReference type="InterPro" id="IPR036676">
    <property type="entry name" value="PurM-like_C_sf"/>
</dbReference>
<dbReference type="GO" id="GO:0009229">
    <property type="term" value="P:thiamine diphosphate biosynthetic process"/>
    <property type="evidence" value="ECO:0007669"/>
    <property type="project" value="UniProtKB-UniRule"/>
</dbReference>
<feature type="binding site" evidence="1">
    <location>
        <position position="243"/>
    </location>
    <ligand>
        <name>Mg(2+)</name>
        <dbReference type="ChEBI" id="CHEBI:18420"/>
        <label>3</label>
    </ligand>
</feature>
<dbReference type="GO" id="GO:0009030">
    <property type="term" value="F:thiamine-phosphate kinase activity"/>
    <property type="evidence" value="ECO:0007669"/>
    <property type="project" value="UniProtKB-UniRule"/>
</dbReference>
<keyword evidence="1 4" id="KW-0418">Kinase</keyword>
<feature type="binding site" evidence="1">
    <location>
        <position position="352"/>
    </location>
    <ligand>
        <name>substrate</name>
    </ligand>
</feature>
<keyword evidence="1" id="KW-0547">Nucleotide-binding</keyword>
<dbReference type="UniPathway" id="UPA00060">
    <property type="reaction ID" value="UER00142"/>
</dbReference>
<comment type="miscellaneous">
    <text evidence="1">Reaction mechanism of ThiL seems to utilize a direct, inline transfer of the gamma-phosphate of ATP to TMP rather than a phosphorylated enzyme intermediate.</text>
</comment>
<feature type="binding site" evidence="1">
    <location>
        <position position="101"/>
    </location>
    <ligand>
        <name>Mg(2+)</name>
        <dbReference type="ChEBI" id="CHEBI:18420"/>
        <label>3</label>
    </ligand>
</feature>
<dbReference type="EC" id="2.7.4.16" evidence="1"/>
<keyword evidence="1" id="KW-0460">Magnesium</keyword>
<proteinExistence type="inferred from homology"/>
<comment type="function">
    <text evidence="1">Catalyzes the ATP-dependent phosphorylation of thiamine-monophosphate (TMP) to form thiamine-pyrophosphate (TPP), the active form of vitamin B1.</text>
</comment>
<evidence type="ECO:0000256" key="1">
    <source>
        <dbReference type="HAMAP-Rule" id="MF_02128"/>
    </source>
</evidence>
<comment type="caution">
    <text evidence="4">The sequence shown here is derived from an EMBL/GenBank/DDBJ whole genome shotgun (WGS) entry which is preliminary data.</text>
</comment>
<reference evidence="5" key="2">
    <citation type="submission" date="2018-10" db="EMBL/GenBank/DDBJ databases">
        <authorList>
            <person name="Wang Y."/>
            <person name="Wang J."/>
            <person name="Yang X."/>
            <person name="Wang Z."/>
            <person name="Huang Y."/>
        </authorList>
    </citation>
    <scope>NUCLEOTIDE SEQUENCE [LARGE SCALE GENOMIC DNA]</scope>
    <source>
        <strain evidence="5">J015</strain>
    </source>
</reference>
<dbReference type="Pfam" id="PF02769">
    <property type="entry name" value="AIRS_C"/>
    <property type="match status" value="1"/>
</dbReference>
<gene>
    <name evidence="1 4" type="primary">thiL</name>
    <name evidence="4" type="ORF">D7Z96_05025</name>
</gene>
<feature type="binding site" evidence="1">
    <location>
        <position position="245"/>
    </location>
    <ligand>
        <name>ATP</name>
        <dbReference type="ChEBI" id="CHEBI:30616"/>
    </ligand>
</feature>
<keyword evidence="1" id="KW-0067">ATP-binding</keyword>
<dbReference type="InterPro" id="IPR010918">
    <property type="entry name" value="PurM-like_C_dom"/>
</dbReference>
<sequence length="355" mass="38015">MENALIEDALPLDEPTKLRRLVVPLLAEFEQQSVNLGNHSTAELVLGAAGQDDCAVYHVKGEQMLVFGSDYVRGTKFHLYEEGYLNNYDVGWYLAGANLSDVAAMGAVPLGLLSVIRYPLRMADSEFTQLLRGVSDGCRAVGALNVGGDIGTAERVILSGAAFGSVEPTGLLRRDAAKPGQLLILTGHTGEAGAAMKLSTAKLLESLSIESREVLLRRWKRVAPRVAHGRVFSNHSGVTACTDTSDGLKGALESLSRSSSVRFSVNAASLPISPATRQAAELLEVSVWDLALGDSVDFELLATVDADRYESLRQDCADARLPLFVIGSVQTGEGISWEAGTASSEFLPGKEWRHD</sequence>
<dbReference type="RefSeq" id="WP_120691770.1">
    <property type="nucleotide sequence ID" value="NZ_RBNH01000003.1"/>
</dbReference>
<keyword evidence="1" id="KW-0784">Thiamine biosynthesis</keyword>
<feature type="domain" description="PurM-like C-terminal" evidence="3">
    <location>
        <begin position="178"/>
        <end position="334"/>
    </location>
</feature>
<dbReference type="PANTHER" id="PTHR30270:SF3">
    <property type="entry name" value="THIAMINE-MONOPHOSPHATE KINASE"/>
    <property type="match status" value="1"/>
</dbReference>
<dbReference type="EMBL" id="RBNH01000003">
    <property type="protein sequence ID" value="RKO26112.1"/>
    <property type="molecule type" value="Genomic_DNA"/>
</dbReference>
<dbReference type="SUPFAM" id="SSF55326">
    <property type="entry name" value="PurM N-terminal domain-like"/>
    <property type="match status" value="1"/>
</dbReference>
<feature type="binding site" evidence="1">
    <location>
        <position position="53"/>
    </location>
    <ligand>
        <name>Mg(2+)</name>
        <dbReference type="ChEBI" id="CHEBI:18420"/>
        <label>3</label>
    </ligand>
</feature>
<evidence type="ECO:0000313" key="4">
    <source>
        <dbReference type="EMBL" id="RKO26112.1"/>
    </source>
</evidence>
<comment type="caution">
    <text evidence="1">Lacks conserved residue(s) required for the propagation of feature annotation.</text>
</comment>
<evidence type="ECO:0000313" key="5">
    <source>
        <dbReference type="Proteomes" id="UP000273159"/>
    </source>
</evidence>
<dbReference type="Gene3D" id="3.90.650.10">
    <property type="entry name" value="PurM-like C-terminal domain"/>
    <property type="match status" value="1"/>
</dbReference>
<dbReference type="PANTHER" id="PTHR30270">
    <property type="entry name" value="THIAMINE-MONOPHOSPHATE KINASE"/>
    <property type="match status" value="1"/>
</dbReference>
<comment type="catalytic activity">
    <reaction evidence="1">
        <text>thiamine phosphate + ATP = thiamine diphosphate + ADP</text>
        <dbReference type="Rhea" id="RHEA:15913"/>
        <dbReference type="ChEBI" id="CHEBI:30616"/>
        <dbReference type="ChEBI" id="CHEBI:37575"/>
        <dbReference type="ChEBI" id="CHEBI:58937"/>
        <dbReference type="ChEBI" id="CHEBI:456216"/>
        <dbReference type="EC" id="2.7.4.16"/>
    </reaction>
</comment>
<protein>
    <recommendedName>
        <fullName evidence="1">Thiamine-monophosphate kinase</fullName>
        <shortName evidence="1">TMP kinase</shortName>
        <shortName evidence="1">Thiamine-phosphate kinase</shortName>
        <ecNumber evidence="1">2.7.4.16</ecNumber>
    </recommendedName>
</protein>
<dbReference type="NCBIfam" id="TIGR01379">
    <property type="entry name" value="thiL"/>
    <property type="match status" value="1"/>
</dbReference>
<feature type="binding site" evidence="1">
    <location>
        <begin position="148"/>
        <end position="149"/>
    </location>
    <ligand>
        <name>ATP</name>
        <dbReference type="ChEBI" id="CHEBI:30616"/>
    </ligand>
</feature>
<comment type="similarity">
    <text evidence="1">Belongs to the thiamine-monophosphate kinase family.</text>
</comment>
<feature type="binding site" evidence="1">
    <location>
        <position position="101"/>
    </location>
    <ligand>
        <name>Mg(2+)</name>
        <dbReference type="ChEBI" id="CHEBI:18420"/>
        <label>2</label>
    </ligand>
</feature>
<feature type="binding site" evidence="1">
    <location>
        <position position="101"/>
    </location>
    <ligand>
        <name>Mg(2+)</name>
        <dbReference type="ChEBI" id="CHEBI:18420"/>
        <label>4</label>
    </ligand>
</feature>
<dbReference type="GO" id="GO:0005524">
    <property type="term" value="F:ATP binding"/>
    <property type="evidence" value="ECO:0007669"/>
    <property type="project" value="UniProtKB-UniRule"/>
</dbReference>
<dbReference type="InterPro" id="IPR006283">
    <property type="entry name" value="ThiL-like"/>
</dbReference>
<dbReference type="GO" id="GO:0000287">
    <property type="term" value="F:magnesium ion binding"/>
    <property type="evidence" value="ECO:0007669"/>
    <property type="project" value="UniProtKB-UniRule"/>
</dbReference>
<name>A0A3B0FWZ6_PSEPS</name>
<feature type="binding site" evidence="1">
    <location>
        <position position="53"/>
    </location>
    <ligand>
        <name>Mg(2+)</name>
        <dbReference type="ChEBI" id="CHEBI:18420"/>
        <label>4</label>
    </ligand>
</feature>
<dbReference type="SUPFAM" id="SSF56042">
    <property type="entry name" value="PurM C-terminal domain-like"/>
    <property type="match status" value="1"/>
</dbReference>
<evidence type="ECO:0000259" key="2">
    <source>
        <dbReference type="Pfam" id="PF00586"/>
    </source>
</evidence>
<dbReference type="Gene3D" id="3.30.1330.10">
    <property type="entry name" value="PurM-like, N-terminal domain"/>
    <property type="match status" value="1"/>
</dbReference>
<accession>A0A3B0FWZ6</accession>
<reference evidence="4 5" key="1">
    <citation type="submission" date="2018-10" db="EMBL/GenBank/DDBJ databases">
        <title>Genome-guide identification and characterization of bacteria that degrade polycyclic aromatic hydrocarbons and resist hexavalent chromium simultaneously.</title>
        <authorList>
            <person name="Feng H."/>
        </authorList>
    </citation>
    <scope>NUCLEOTIDE SEQUENCE [LARGE SCALE GENOMIC DNA]</scope>
    <source>
        <strain evidence="4 5">J015</strain>
    </source>
</reference>
<feature type="binding site" evidence="1">
    <location>
        <position position="149"/>
    </location>
    <ligand>
        <name>Mg(2+)</name>
        <dbReference type="ChEBI" id="CHEBI:18420"/>
        <label>1</label>
    </ligand>
</feature>
<dbReference type="InterPro" id="IPR016188">
    <property type="entry name" value="PurM-like_N"/>
</dbReference>
<dbReference type="GO" id="GO:0009228">
    <property type="term" value="P:thiamine biosynthetic process"/>
    <property type="evidence" value="ECO:0007669"/>
    <property type="project" value="UniProtKB-KW"/>
</dbReference>
<dbReference type="CDD" id="cd02194">
    <property type="entry name" value="ThiL"/>
    <property type="match status" value="1"/>
</dbReference>
<dbReference type="InterPro" id="IPR036921">
    <property type="entry name" value="PurM-like_N_sf"/>
</dbReference>
<keyword evidence="1 4" id="KW-0808">Transferase</keyword>
<dbReference type="Pfam" id="PF00586">
    <property type="entry name" value="AIRS"/>
    <property type="match status" value="1"/>
</dbReference>
<dbReference type="HAMAP" id="MF_02128">
    <property type="entry name" value="TMP_kinase"/>
    <property type="match status" value="1"/>
</dbReference>
<comment type="pathway">
    <text evidence="1">Cofactor biosynthesis; thiamine diphosphate biosynthesis; thiamine diphosphate from thiamine phosphate: step 1/1.</text>
</comment>